<dbReference type="AlphaFoldDB" id="A0A1W1USX6"/>
<evidence type="ECO:0000313" key="3">
    <source>
        <dbReference type="Proteomes" id="UP000192582"/>
    </source>
</evidence>
<dbReference type="Pfam" id="PF00903">
    <property type="entry name" value="Glyoxalase"/>
    <property type="match status" value="1"/>
</dbReference>
<dbReference type="InterPro" id="IPR037523">
    <property type="entry name" value="VOC_core"/>
</dbReference>
<dbReference type="EMBL" id="FWWU01000007">
    <property type="protein sequence ID" value="SMB84248.1"/>
    <property type="molecule type" value="Genomic_DNA"/>
</dbReference>
<sequence>MKTILAFVTLHTPDYAAARAYFTEVLGFEVTEERPGANAFVQASGAGLALRTDGGLTPPVGTGVSVYFIVPNLEQYHAQLVDRGADVVEPPHDMPFGRTFTVRTPSGHRLGFYEA</sequence>
<name>A0A1W1USX6_9DEIO</name>
<dbReference type="InterPro" id="IPR004360">
    <property type="entry name" value="Glyas_Fos-R_dOase_dom"/>
</dbReference>
<dbReference type="PANTHER" id="PTHR33993:SF14">
    <property type="entry name" value="GB|AAF24581.1"/>
    <property type="match status" value="1"/>
</dbReference>
<evidence type="ECO:0000313" key="2">
    <source>
        <dbReference type="EMBL" id="SMB84248.1"/>
    </source>
</evidence>
<dbReference type="STRING" id="695939.SAMN00790413_05050"/>
<dbReference type="OrthoDB" id="9796521at2"/>
<dbReference type="RefSeq" id="WP_084046737.1">
    <property type="nucleotide sequence ID" value="NZ_FWWU01000007.1"/>
</dbReference>
<dbReference type="Gene3D" id="3.10.180.10">
    <property type="entry name" value="2,3-Dihydroxybiphenyl 1,2-Dioxygenase, domain 1"/>
    <property type="match status" value="1"/>
</dbReference>
<dbReference type="PANTHER" id="PTHR33993">
    <property type="entry name" value="GLYOXALASE-RELATED"/>
    <property type="match status" value="1"/>
</dbReference>
<keyword evidence="3" id="KW-1185">Reference proteome</keyword>
<evidence type="ECO:0000259" key="1">
    <source>
        <dbReference type="PROSITE" id="PS51819"/>
    </source>
</evidence>
<gene>
    <name evidence="2" type="ORF">SAMN00790413_05050</name>
</gene>
<proteinExistence type="predicted"/>
<dbReference type="InterPro" id="IPR052164">
    <property type="entry name" value="Anthracycline_SecMetBiosynth"/>
</dbReference>
<reference evidence="2 3" key="1">
    <citation type="submission" date="2017-04" db="EMBL/GenBank/DDBJ databases">
        <authorList>
            <person name="Afonso C.L."/>
            <person name="Miller P.J."/>
            <person name="Scott M.A."/>
            <person name="Spackman E."/>
            <person name="Goraichik I."/>
            <person name="Dimitrov K.M."/>
            <person name="Suarez D.L."/>
            <person name="Swayne D.E."/>
        </authorList>
    </citation>
    <scope>NUCLEOTIDE SEQUENCE [LARGE SCALE GENOMIC DNA]</scope>
    <source>
        <strain evidence="2 3">KR-140</strain>
    </source>
</reference>
<dbReference type="PROSITE" id="PS51819">
    <property type="entry name" value="VOC"/>
    <property type="match status" value="1"/>
</dbReference>
<feature type="domain" description="VOC" evidence="1">
    <location>
        <begin position="4"/>
        <end position="115"/>
    </location>
</feature>
<accession>A0A1W1USX6</accession>
<dbReference type="InterPro" id="IPR029068">
    <property type="entry name" value="Glyas_Bleomycin-R_OHBP_Dase"/>
</dbReference>
<protein>
    <recommendedName>
        <fullName evidence="1">VOC domain-containing protein</fullName>
    </recommendedName>
</protein>
<dbReference type="Proteomes" id="UP000192582">
    <property type="component" value="Unassembled WGS sequence"/>
</dbReference>
<organism evidence="2 3">
    <name type="scientific">Deinococcus hopiensis KR-140</name>
    <dbReference type="NCBI Taxonomy" id="695939"/>
    <lineage>
        <taxon>Bacteria</taxon>
        <taxon>Thermotogati</taxon>
        <taxon>Deinococcota</taxon>
        <taxon>Deinococci</taxon>
        <taxon>Deinococcales</taxon>
        <taxon>Deinococcaceae</taxon>
        <taxon>Deinococcus</taxon>
    </lineage>
</organism>
<dbReference type="SUPFAM" id="SSF54593">
    <property type="entry name" value="Glyoxalase/Bleomycin resistance protein/Dihydroxybiphenyl dioxygenase"/>
    <property type="match status" value="1"/>
</dbReference>